<dbReference type="SUPFAM" id="SSF54427">
    <property type="entry name" value="NTF2-like"/>
    <property type="match status" value="1"/>
</dbReference>
<dbReference type="Gene3D" id="3.10.450.50">
    <property type="match status" value="1"/>
</dbReference>
<name>A0A438AS14_9NOCA</name>
<gene>
    <name evidence="3" type="ORF">EF834_13730</name>
</gene>
<dbReference type="RefSeq" id="WP_127947795.1">
    <property type="nucleotide sequence ID" value="NZ_RKLN01000005.1"/>
</dbReference>
<sequence>MSKTQFEKAQLERAQLEKALTPEDITRLFVERSNAGDADGVAALYEEDAVMAYPPGSVTVGRAAIRELWAQVLDHAPRFEPEPSLPTLVSGDLALTSTPPRDGAGARAQVVRRQPDGSWLRVLDQPEFLRPEGSR</sequence>
<proteinExistence type="predicted"/>
<evidence type="ECO:0000256" key="1">
    <source>
        <dbReference type="SAM" id="MobiDB-lite"/>
    </source>
</evidence>
<dbReference type="OrthoDB" id="674363at2"/>
<accession>A0A438AS14</accession>
<comment type="caution">
    <text evidence="3">The sequence shown here is derived from an EMBL/GenBank/DDBJ whole genome shotgun (WGS) entry which is preliminary data.</text>
</comment>
<keyword evidence="4" id="KW-1185">Reference proteome</keyword>
<dbReference type="InterPro" id="IPR032710">
    <property type="entry name" value="NTF2-like_dom_sf"/>
</dbReference>
<dbReference type="EMBL" id="RKLN01000005">
    <property type="protein sequence ID" value="RVW01496.1"/>
    <property type="molecule type" value="Genomic_DNA"/>
</dbReference>
<dbReference type="InterPro" id="IPR037401">
    <property type="entry name" value="SnoaL-like"/>
</dbReference>
<evidence type="ECO:0000313" key="3">
    <source>
        <dbReference type="EMBL" id="RVW01496.1"/>
    </source>
</evidence>
<protein>
    <submittedName>
        <fullName evidence="3">DUF4440 domain-containing protein</fullName>
    </submittedName>
</protein>
<dbReference type="AlphaFoldDB" id="A0A438AS14"/>
<evidence type="ECO:0000259" key="2">
    <source>
        <dbReference type="Pfam" id="PF12680"/>
    </source>
</evidence>
<feature type="region of interest" description="Disordered" evidence="1">
    <location>
        <begin position="91"/>
        <end position="111"/>
    </location>
</feature>
<feature type="domain" description="SnoaL-like" evidence="2">
    <location>
        <begin position="28"/>
        <end position="98"/>
    </location>
</feature>
<dbReference type="Proteomes" id="UP000284333">
    <property type="component" value="Unassembled WGS sequence"/>
</dbReference>
<reference evidence="3 4" key="1">
    <citation type="submission" date="2018-11" db="EMBL/GenBank/DDBJ databases">
        <title>Rhodococcus spongicola sp. nov. and Rhodococcus xishaensis sp. nov. from marine sponges.</title>
        <authorList>
            <person name="Li L."/>
            <person name="Lin H.W."/>
        </authorList>
    </citation>
    <scope>NUCLEOTIDE SEQUENCE [LARGE SCALE GENOMIC DNA]</scope>
    <source>
        <strain evidence="3 4">LHW50502</strain>
    </source>
</reference>
<evidence type="ECO:0000313" key="4">
    <source>
        <dbReference type="Proteomes" id="UP000284333"/>
    </source>
</evidence>
<organism evidence="3 4">
    <name type="scientific">Rhodococcus spongiicola</name>
    <dbReference type="NCBI Taxonomy" id="2487352"/>
    <lineage>
        <taxon>Bacteria</taxon>
        <taxon>Bacillati</taxon>
        <taxon>Actinomycetota</taxon>
        <taxon>Actinomycetes</taxon>
        <taxon>Mycobacteriales</taxon>
        <taxon>Nocardiaceae</taxon>
        <taxon>Rhodococcus</taxon>
    </lineage>
</organism>
<dbReference type="Pfam" id="PF12680">
    <property type="entry name" value="SnoaL_2"/>
    <property type="match status" value="1"/>
</dbReference>